<evidence type="ECO:0000313" key="2">
    <source>
        <dbReference type="EMBL" id="TNN33283.1"/>
    </source>
</evidence>
<reference evidence="2 3" key="1">
    <citation type="submission" date="2019-03" db="EMBL/GenBank/DDBJ databases">
        <title>First draft genome of Liparis tanakae, snailfish: a comprehensive survey of snailfish specific genes.</title>
        <authorList>
            <person name="Kim W."/>
            <person name="Song I."/>
            <person name="Jeong J.-H."/>
            <person name="Kim D."/>
            <person name="Kim S."/>
            <person name="Ryu S."/>
            <person name="Song J.Y."/>
            <person name="Lee S.K."/>
        </authorList>
    </citation>
    <scope>NUCLEOTIDE SEQUENCE [LARGE SCALE GENOMIC DNA]</scope>
    <source>
        <tissue evidence="2">Muscle</tissue>
    </source>
</reference>
<proteinExistence type="predicted"/>
<dbReference type="AlphaFoldDB" id="A0A4Z2EWX6"/>
<comment type="caution">
    <text evidence="2">The sequence shown here is derived from an EMBL/GenBank/DDBJ whole genome shotgun (WGS) entry which is preliminary data.</text>
</comment>
<evidence type="ECO:0000256" key="1">
    <source>
        <dbReference type="SAM" id="MobiDB-lite"/>
    </source>
</evidence>
<gene>
    <name evidence="2" type="ORF">EYF80_056554</name>
</gene>
<protein>
    <submittedName>
        <fullName evidence="2">Uncharacterized protein</fullName>
    </submittedName>
</protein>
<dbReference type="Proteomes" id="UP000314294">
    <property type="component" value="Unassembled WGS sequence"/>
</dbReference>
<organism evidence="2 3">
    <name type="scientific">Liparis tanakae</name>
    <name type="common">Tanaka's snailfish</name>
    <dbReference type="NCBI Taxonomy" id="230148"/>
    <lineage>
        <taxon>Eukaryota</taxon>
        <taxon>Metazoa</taxon>
        <taxon>Chordata</taxon>
        <taxon>Craniata</taxon>
        <taxon>Vertebrata</taxon>
        <taxon>Euteleostomi</taxon>
        <taxon>Actinopterygii</taxon>
        <taxon>Neopterygii</taxon>
        <taxon>Teleostei</taxon>
        <taxon>Neoteleostei</taxon>
        <taxon>Acanthomorphata</taxon>
        <taxon>Eupercaria</taxon>
        <taxon>Perciformes</taxon>
        <taxon>Cottioidei</taxon>
        <taxon>Cottales</taxon>
        <taxon>Liparidae</taxon>
        <taxon>Liparis</taxon>
    </lineage>
</organism>
<dbReference type="OrthoDB" id="9422899at2759"/>
<name>A0A4Z2EWX6_9TELE</name>
<sequence>MKSNLNFRDLNTTRDEEASSGRTGPTGLSRVRARSDVHAKWVVVVTLYQLTDRYRTPGFPSAVHGRTWSAPHSARTSCRAWTSCRAAPEESLALIKHPIITSFNL</sequence>
<feature type="region of interest" description="Disordered" evidence="1">
    <location>
        <begin position="1"/>
        <end position="30"/>
    </location>
</feature>
<accession>A0A4Z2EWX6</accession>
<feature type="compositionally biased region" description="Polar residues" evidence="1">
    <location>
        <begin position="1"/>
        <end position="10"/>
    </location>
</feature>
<dbReference type="EMBL" id="SRLO01002289">
    <property type="protein sequence ID" value="TNN33283.1"/>
    <property type="molecule type" value="Genomic_DNA"/>
</dbReference>
<keyword evidence="3" id="KW-1185">Reference proteome</keyword>
<evidence type="ECO:0000313" key="3">
    <source>
        <dbReference type="Proteomes" id="UP000314294"/>
    </source>
</evidence>